<dbReference type="Pfam" id="PF07178">
    <property type="entry name" value="TraL"/>
    <property type="match status" value="1"/>
</dbReference>
<keyword evidence="1" id="KW-1133">Transmembrane helix</keyword>
<dbReference type="EMBL" id="JMIW01000004">
    <property type="protein sequence ID" value="KEO89709.1"/>
    <property type="molecule type" value="Genomic_DNA"/>
</dbReference>
<dbReference type="AlphaFoldDB" id="A0A074M8H5"/>
<reference evidence="2 3" key="1">
    <citation type="submission" date="2014-04" db="EMBL/GenBank/DDBJ databases">
        <title>A comprehensive comparison of genomes of Erythrobacter spp. strains.</title>
        <authorList>
            <person name="Zheng Q."/>
        </authorList>
    </citation>
    <scope>NUCLEOTIDE SEQUENCE [LARGE SCALE GENOMIC DNA]</scope>
    <source>
        <strain evidence="2 3">DSM 6997</strain>
    </source>
</reference>
<dbReference type="NCBIfam" id="TIGR02762">
    <property type="entry name" value="TraL_TIGR"/>
    <property type="match status" value="1"/>
</dbReference>
<organism evidence="2 3">
    <name type="scientific">Erythrobacter longus</name>
    <dbReference type="NCBI Taxonomy" id="1044"/>
    <lineage>
        <taxon>Bacteria</taxon>
        <taxon>Pseudomonadati</taxon>
        <taxon>Pseudomonadota</taxon>
        <taxon>Alphaproteobacteria</taxon>
        <taxon>Sphingomonadales</taxon>
        <taxon>Erythrobacteraceae</taxon>
        <taxon>Erythrobacter/Porphyrobacter group</taxon>
        <taxon>Erythrobacter</taxon>
    </lineage>
</organism>
<proteinExistence type="predicted"/>
<gene>
    <name evidence="2" type="ORF">EH31_11165</name>
</gene>
<evidence type="ECO:0000313" key="2">
    <source>
        <dbReference type="EMBL" id="KEO89709.1"/>
    </source>
</evidence>
<dbReference type="STRING" id="1044.EH31_11165"/>
<protein>
    <submittedName>
        <fullName evidence="2">Conjugal transfer protein TraL</fullName>
    </submittedName>
</protein>
<dbReference type="eggNOG" id="ENOG5033DHH">
    <property type="taxonomic scope" value="Bacteria"/>
</dbReference>
<dbReference type="InterPro" id="IPR009838">
    <property type="entry name" value="T4SS_TraL"/>
</dbReference>
<accession>A0A074M8H5</accession>
<dbReference type="Proteomes" id="UP000027647">
    <property type="component" value="Unassembled WGS sequence"/>
</dbReference>
<dbReference type="RefSeq" id="WP_034960277.1">
    <property type="nucleotide sequence ID" value="NZ_JMIW01000004.1"/>
</dbReference>
<keyword evidence="1" id="KW-0472">Membrane</keyword>
<comment type="caution">
    <text evidence="2">The sequence shown here is derived from an EMBL/GenBank/DDBJ whole genome shotgun (WGS) entry which is preliminary data.</text>
</comment>
<name>A0A074M8H5_ERYLO</name>
<feature type="transmembrane region" description="Helical" evidence="1">
    <location>
        <begin position="28"/>
        <end position="55"/>
    </location>
</feature>
<evidence type="ECO:0000256" key="1">
    <source>
        <dbReference type="SAM" id="Phobius"/>
    </source>
</evidence>
<sequence length="95" mass="10365">MADRYLVPRRLDDPELIGFWTIDEFAGILIPFAWGILAQHIFIGIGLAAGTWFALRKAKARGAGSALVHAAYWYLPGSFLGLKATPPSHCRLLAG</sequence>
<evidence type="ECO:0000313" key="3">
    <source>
        <dbReference type="Proteomes" id="UP000027647"/>
    </source>
</evidence>
<keyword evidence="1" id="KW-0812">Transmembrane</keyword>
<keyword evidence="3" id="KW-1185">Reference proteome</keyword>
<dbReference type="GO" id="GO:0019867">
    <property type="term" value="C:outer membrane"/>
    <property type="evidence" value="ECO:0007669"/>
    <property type="project" value="InterPro"/>
</dbReference>
<dbReference type="OrthoDB" id="7173460at2"/>